<proteinExistence type="inferred from homology"/>
<dbReference type="Pfam" id="PF01179">
    <property type="entry name" value="Cu_amine_oxid"/>
    <property type="match status" value="1"/>
</dbReference>
<dbReference type="InterPro" id="IPR015800">
    <property type="entry name" value="Cu_amine_oxidase_N2"/>
</dbReference>
<organism evidence="12 13">
    <name type="scientific">Turnera subulata</name>
    <dbReference type="NCBI Taxonomy" id="218843"/>
    <lineage>
        <taxon>Eukaryota</taxon>
        <taxon>Viridiplantae</taxon>
        <taxon>Streptophyta</taxon>
        <taxon>Embryophyta</taxon>
        <taxon>Tracheophyta</taxon>
        <taxon>Spermatophyta</taxon>
        <taxon>Magnoliopsida</taxon>
        <taxon>eudicotyledons</taxon>
        <taxon>Gunneridae</taxon>
        <taxon>Pentapetalae</taxon>
        <taxon>rosids</taxon>
        <taxon>fabids</taxon>
        <taxon>Malpighiales</taxon>
        <taxon>Passifloraceae</taxon>
        <taxon>Turnera</taxon>
    </lineage>
</organism>
<dbReference type="EC" id="1.4.3.-" evidence="8"/>
<evidence type="ECO:0000256" key="5">
    <source>
        <dbReference type="ARBA" id="ARBA00023008"/>
    </source>
</evidence>
<dbReference type="PANTHER" id="PTHR10638">
    <property type="entry name" value="COPPER AMINE OXIDASE"/>
    <property type="match status" value="1"/>
</dbReference>
<dbReference type="PANTHER" id="PTHR10638:SF69">
    <property type="entry name" value="AMINE OXIDASE [COPPER-CONTAINING] GAMMA 1-RELATED"/>
    <property type="match status" value="1"/>
</dbReference>
<dbReference type="Pfam" id="PF02728">
    <property type="entry name" value="Cu_amine_oxidN3"/>
    <property type="match status" value="1"/>
</dbReference>
<protein>
    <recommendedName>
        <fullName evidence="8">Amine oxidase</fullName>
        <ecNumber evidence="8">1.4.3.-</ecNumber>
    </recommendedName>
</protein>
<comment type="caution">
    <text evidence="12">The sequence shown here is derived from an EMBL/GenBank/DDBJ whole genome shotgun (WGS) entry which is preliminary data.</text>
</comment>
<comment type="cofactor">
    <cofactor evidence="8">
        <name>Cu cation</name>
        <dbReference type="ChEBI" id="CHEBI:23378"/>
    </cofactor>
    <text evidence="8">Contains 1 topaquinone per subunit.</text>
</comment>
<name>A0A9Q0FZX2_9ROSI</name>
<gene>
    <name evidence="12" type="ORF">Tsubulata_048308</name>
</gene>
<keyword evidence="2 8" id="KW-0479">Metal-binding</keyword>
<evidence type="ECO:0000256" key="4">
    <source>
        <dbReference type="ARBA" id="ARBA00023002"/>
    </source>
</evidence>
<dbReference type="InterPro" id="IPR000269">
    <property type="entry name" value="Cu_amine_oxidase"/>
</dbReference>
<keyword evidence="13" id="KW-1185">Reference proteome</keyword>
<keyword evidence="3 6" id="KW-0801">TPQ</keyword>
<keyword evidence="5 8" id="KW-0186">Copper</keyword>
<dbReference type="Pfam" id="PF02727">
    <property type="entry name" value="Cu_amine_oxidN2"/>
    <property type="match status" value="1"/>
</dbReference>
<dbReference type="InterPro" id="IPR015802">
    <property type="entry name" value="Cu_amine_oxidase_N3"/>
</dbReference>
<evidence type="ECO:0000256" key="2">
    <source>
        <dbReference type="ARBA" id="ARBA00022723"/>
    </source>
</evidence>
<evidence type="ECO:0000259" key="10">
    <source>
        <dbReference type="Pfam" id="PF02727"/>
    </source>
</evidence>
<dbReference type="AlphaFoldDB" id="A0A9Q0FZX2"/>
<evidence type="ECO:0000256" key="7">
    <source>
        <dbReference type="PIRSR" id="PIRSR600269-51"/>
    </source>
</evidence>
<feature type="non-terminal residue" evidence="12">
    <location>
        <position position="1"/>
    </location>
</feature>
<evidence type="ECO:0000313" key="12">
    <source>
        <dbReference type="EMBL" id="KAJ4840994.1"/>
    </source>
</evidence>
<feature type="domain" description="Copper amine oxidase N3-terminal" evidence="11">
    <location>
        <begin position="91"/>
        <end position="190"/>
    </location>
</feature>
<evidence type="ECO:0000256" key="3">
    <source>
        <dbReference type="ARBA" id="ARBA00022772"/>
    </source>
</evidence>
<dbReference type="InterPro" id="IPR036460">
    <property type="entry name" value="Cu_amine_oxidase_C_sf"/>
</dbReference>
<accession>A0A9Q0FZX2</accession>
<dbReference type="OrthoDB" id="5379943at2759"/>
<evidence type="ECO:0000256" key="6">
    <source>
        <dbReference type="PIRSR" id="PIRSR600269-50"/>
    </source>
</evidence>
<dbReference type="EMBL" id="JAKUCV010002908">
    <property type="protein sequence ID" value="KAJ4840994.1"/>
    <property type="molecule type" value="Genomic_DNA"/>
</dbReference>
<dbReference type="GO" id="GO:0009308">
    <property type="term" value="P:amine metabolic process"/>
    <property type="evidence" value="ECO:0007669"/>
    <property type="project" value="UniProtKB-UniRule"/>
</dbReference>
<evidence type="ECO:0000256" key="8">
    <source>
        <dbReference type="RuleBase" id="RU000672"/>
    </source>
</evidence>
<comment type="PTM">
    <text evidence="7 8">Topaquinone (TPQ) is generated by copper-dependent autoxidation of a specific tyrosyl residue.</text>
</comment>
<dbReference type="InterPro" id="IPR016182">
    <property type="entry name" value="Cu_amine_oxidase_N-reg"/>
</dbReference>
<feature type="domain" description="Copper amine oxidase catalytic" evidence="9">
    <location>
        <begin position="216"/>
        <end position="516"/>
    </location>
</feature>
<dbReference type="GO" id="GO:0008131">
    <property type="term" value="F:primary methylamine oxidase activity"/>
    <property type="evidence" value="ECO:0007669"/>
    <property type="project" value="InterPro"/>
</dbReference>
<evidence type="ECO:0000259" key="9">
    <source>
        <dbReference type="Pfam" id="PF01179"/>
    </source>
</evidence>
<dbReference type="Gene3D" id="3.10.450.40">
    <property type="match status" value="2"/>
</dbReference>
<dbReference type="GO" id="GO:0048038">
    <property type="term" value="F:quinone binding"/>
    <property type="evidence" value="ECO:0007669"/>
    <property type="project" value="InterPro"/>
</dbReference>
<dbReference type="GO" id="GO:0005507">
    <property type="term" value="F:copper ion binding"/>
    <property type="evidence" value="ECO:0007669"/>
    <property type="project" value="InterPro"/>
</dbReference>
<keyword evidence="4 8" id="KW-0560">Oxidoreductase</keyword>
<reference evidence="12" key="2">
    <citation type="journal article" date="2023" name="Plants (Basel)">
        <title>Annotation of the Turnera subulata (Passifloraceae) Draft Genome Reveals the S-Locus Evolved after the Divergence of Turneroideae from Passifloroideae in a Stepwise Manner.</title>
        <authorList>
            <person name="Henning P.M."/>
            <person name="Roalson E.H."/>
            <person name="Mir W."/>
            <person name="McCubbin A.G."/>
            <person name="Shore J.S."/>
        </authorList>
    </citation>
    <scope>NUCLEOTIDE SEQUENCE</scope>
    <source>
        <strain evidence="12">F60SS</strain>
    </source>
</reference>
<dbReference type="InterPro" id="IPR015798">
    <property type="entry name" value="Cu_amine_oxidase_C"/>
</dbReference>
<dbReference type="Proteomes" id="UP001141552">
    <property type="component" value="Unassembled WGS sequence"/>
</dbReference>
<sequence length="583" mass="65991">IPLTIQEINRVRTILILSSYEPFLPSLPPIHTLSLDEPDKEEVLGWKEGDPLPLRKAQVIALWNGQSHILSIDLAKGRVTAHEIHHGSGYPTVSMNDLTVAIQVALSYKESNDSVVQKGVSLSDLSCITPSPGWYGPEEEGRRVIKVQCYSGQDTPNYYMRPIEGITVTVDIDKREVVKFSNIGRGIPVPKADNTEYRYKGQEHKPLKMKPVKPISIEQPEGPSFSIEDDHIVKWANWEFHLKADQRAGMVISRVKVSDPETGIPRSVMYKGFVSELFVPYMDPDEGWYFKSYMDAGEFGLGATAMSLVPLNDCPRQAYYMDGIFVSSNGKPFVQPNMICVIVQKKKKNLPHNQKQGFPNIREARPKVALVTRMAASVGNYDYIFDWNFKLMVSLSGMLMVKGTVHQNTDHISSQEEMTGPLVSQNVIGVVHDHFVTYHLDMDFDDTNNTFIKVNFVKKETLPGTSPRKSYLKDLRETAKTEKDAQIKLKLYEPSEFHVTNPSRRSRLGNPAGYKIWVTPYNQSEQWAVGLFVYQSRGDDTLAVWSERNRGIENKDISMVQNGVPSRTMPRRFPCNANCVIKF</sequence>
<dbReference type="Gene3D" id="2.70.98.20">
    <property type="entry name" value="Copper amine oxidase, catalytic domain"/>
    <property type="match status" value="2"/>
</dbReference>
<evidence type="ECO:0000256" key="1">
    <source>
        <dbReference type="ARBA" id="ARBA00007983"/>
    </source>
</evidence>
<feature type="active site" description="Schiff-base intermediate with substrate; via topaquinone" evidence="6">
    <location>
        <position position="381"/>
    </location>
</feature>
<evidence type="ECO:0000313" key="13">
    <source>
        <dbReference type="Proteomes" id="UP001141552"/>
    </source>
</evidence>
<feature type="modified residue" description="2',4',5'-topaquinone" evidence="7">
    <location>
        <position position="381"/>
    </location>
</feature>
<feature type="active site" description="Proton acceptor" evidence="6">
    <location>
        <position position="295"/>
    </location>
</feature>
<comment type="similarity">
    <text evidence="1 8">Belongs to the copper/topaquinone oxidase family.</text>
</comment>
<dbReference type="SUPFAM" id="SSF49998">
    <property type="entry name" value="Amine oxidase catalytic domain"/>
    <property type="match status" value="1"/>
</dbReference>
<feature type="domain" description="Copper amine oxidase N2-terminal" evidence="10">
    <location>
        <begin position="2"/>
        <end position="81"/>
    </location>
</feature>
<evidence type="ECO:0000259" key="11">
    <source>
        <dbReference type="Pfam" id="PF02728"/>
    </source>
</evidence>
<dbReference type="SUPFAM" id="SSF54416">
    <property type="entry name" value="Amine oxidase N-terminal region"/>
    <property type="match status" value="2"/>
</dbReference>
<reference evidence="12" key="1">
    <citation type="submission" date="2022-02" db="EMBL/GenBank/DDBJ databases">
        <authorList>
            <person name="Henning P.M."/>
            <person name="McCubbin A.G."/>
            <person name="Shore J.S."/>
        </authorList>
    </citation>
    <scope>NUCLEOTIDE SEQUENCE</scope>
    <source>
        <strain evidence="12">F60SS</strain>
        <tissue evidence="12">Leaves</tissue>
    </source>
</reference>